<dbReference type="GO" id="GO:0009507">
    <property type="term" value="C:chloroplast"/>
    <property type="evidence" value="ECO:0007669"/>
    <property type="project" value="TreeGrafter"/>
</dbReference>
<organism evidence="1 2">
    <name type="scientific">Nepenthes gracilis</name>
    <name type="common">Slender pitcher plant</name>
    <dbReference type="NCBI Taxonomy" id="150966"/>
    <lineage>
        <taxon>Eukaryota</taxon>
        <taxon>Viridiplantae</taxon>
        <taxon>Streptophyta</taxon>
        <taxon>Embryophyta</taxon>
        <taxon>Tracheophyta</taxon>
        <taxon>Spermatophyta</taxon>
        <taxon>Magnoliopsida</taxon>
        <taxon>eudicotyledons</taxon>
        <taxon>Gunneridae</taxon>
        <taxon>Pentapetalae</taxon>
        <taxon>Caryophyllales</taxon>
        <taxon>Nepenthaceae</taxon>
        <taxon>Nepenthes</taxon>
    </lineage>
</organism>
<comment type="caution">
    <text evidence="1">The sequence shown here is derived from an EMBL/GenBank/DDBJ whole genome shotgun (WGS) entry which is preliminary data.</text>
</comment>
<proteinExistence type="predicted"/>
<dbReference type="Proteomes" id="UP001279734">
    <property type="component" value="Unassembled WGS sequence"/>
</dbReference>
<dbReference type="PANTHER" id="PTHR36365">
    <property type="entry name" value="OS05G0500400 PROTEIN"/>
    <property type="match status" value="1"/>
</dbReference>
<evidence type="ECO:0000313" key="2">
    <source>
        <dbReference type="Proteomes" id="UP001279734"/>
    </source>
</evidence>
<accession>A0AAD3S7W6</accession>
<evidence type="ECO:0000313" key="1">
    <source>
        <dbReference type="EMBL" id="GMH05706.1"/>
    </source>
</evidence>
<reference evidence="1" key="1">
    <citation type="submission" date="2023-05" db="EMBL/GenBank/DDBJ databases">
        <title>Nepenthes gracilis genome sequencing.</title>
        <authorList>
            <person name="Fukushima K."/>
        </authorList>
    </citation>
    <scope>NUCLEOTIDE SEQUENCE</scope>
    <source>
        <strain evidence="1">SING2019-196</strain>
    </source>
</reference>
<protein>
    <submittedName>
        <fullName evidence="1">Uncharacterized protein</fullName>
    </submittedName>
</protein>
<dbReference type="PANTHER" id="PTHR36365:SF1">
    <property type="entry name" value="OS05G0500400 PROTEIN"/>
    <property type="match status" value="1"/>
</dbReference>
<dbReference type="AlphaFoldDB" id="A0AAD3S7W6"/>
<sequence length="142" mass="15697">MASNFLEVQIHYAPFSVSKTLCQPSNKLSFFPKKSLQIQKLPSFSLHSSPSSVSSPTPPTSKQEAVLQAKTCLSATLQKLLNSPKLAGKLKKQKQPRFRVEIPVADDSPELIAQLAFDVFGDLHIRKKALELKSCSYGLTRL</sequence>
<dbReference type="EMBL" id="BSYO01000006">
    <property type="protein sequence ID" value="GMH05706.1"/>
    <property type="molecule type" value="Genomic_DNA"/>
</dbReference>
<gene>
    <name evidence="1" type="ORF">Nepgr_007546</name>
</gene>
<name>A0AAD3S7W6_NEPGR</name>
<keyword evidence="2" id="KW-1185">Reference proteome</keyword>